<sequence length="1255" mass="134581">MKHNYAKFVFLSAFLLAGVHVMNAQEKRELKHVKFDKSSKVSLQKAPDLIRQKLKLFKNDGLQKIKSNRDDLGFTHEKFQQKFKGVKVEFATYTAHAKNGTLMSMNGEFYDVGKVKVIPKLSKAQAFQNALSHTGAEKYLWEFPEAAKEMDNYKKPEGELLILPREVIGKKEARLAYKFDIFATKPLSRGYLYIDAHTGEALFYNAIIKHVDEFGHVGELTKHAKKSKKTAEAITAAFVSGTAQTRYSGTRTIETSLSGGNYILSDSGRKIYTRDAKNQAPGSTYPYVTNYDQFTDNDNNWTTAEHSANKDDAALDAHWGAMMTYEYFLQKHNRNSYDNSGAQIRSYVHVDTNYDNAFWNGSVMSYGDGSSNGTEGNGNFDALTSIDVAAHEIGHAVCTYTANLAYQRESGALNEGFSDIWGAAVEHFAKGNGNDLNPDLSVWLIGDEIDRRSGSAALRSMNDPKSQGQPDTYGGTYWKNPNCGTPTRFNDYCGVHTNSGVLNKWFYLLAVGGSGTNDASDNYNVTGIGMTKAAKIAYRTEANYLSASSTFADARTGAIQAATDLYGANSQEVISTTNAFYAVNVGEEFVQACALAAPTNLNSSNIGDNGFTVTWTAVSGAASYDVTIGGNTTNVAGTSFNATGLLSGTEYTVAVAAKCTAGGTGTPATLNVTTTGTPPLNYCSSKGNSVSDEYIQRVQLGSIDQTSDGGNGYSDFTTVSTNLTIGESNTITITPKWTGTIYSEGYGVWIDYNKDGDFSDSGETVWTKAASKDTPVSTSFTVPASATEGATRMRIVLKYNATPTACEATFSYGEVEDYTVNIINATPDTQAPTAPTNLAVSNVEETTLTLNWSASTDNVGVTGYDVYSASAVIGSTTSATTLNVTGLSAGTAYTFTVKAKDAAGNVSVASNAVNVTTKSPDTQAPTAPSALTASNVEETTATLSWTASTDNVGVTSYEVFNGATSAGTVTGTSMNLTGLTASTTYDFTVKAKDAAGNVSAASNTATFTTKDASTVTYCASKGNNSSYEWIDRVSMGGVNNLTGNDGGYKDYTNLTMNVAQGSNRLYVSAGFSSSSYTEYWKAWIDYNKNGVFEDSEVVLSGSSSSAGDLYQDFTIPTTVSGTTRLRVSMKYNSAQTACETFTYGEVEDYTVNISSGASVVATLGFNNDIDGTILGNESNPDMRAYPNPTIDFVQVKVTGSKSEKMAYRIVNSIGKVVETGYTNSVNINTSNLKKGMYILEVNDGQKVLKTKLLKK</sequence>
<dbReference type="Pfam" id="PF20009">
    <property type="entry name" value="GEVED"/>
    <property type="match status" value="2"/>
</dbReference>
<dbReference type="SUPFAM" id="SSF55486">
    <property type="entry name" value="Metalloproteases ('zincins'), catalytic domain"/>
    <property type="match status" value="1"/>
</dbReference>
<dbReference type="InterPro" id="IPR045474">
    <property type="entry name" value="GEVED"/>
</dbReference>
<dbReference type="InterPro" id="IPR003961">
    <property type="entry name" value="FN3_dom"/>
</dbReference>
<reference evidence="11 12" key="1">
    <citation type="submission" date="2019-03" db="EMBL/GenBank/DDBJ databases">
        <title>Genomic Encyclopedia of Type Strains, Phase III (KMG-III): the genomes of soil and plant-associated and newly described type strains.</title>
        <authorList>
            <person name="Whitman W."/>
        </authorList>
    </citation>
    <scope>NUCLEOTIDE SEQUENCE [LARGE SCALE GENOMIC DNA]</scope>
    <source>
        <strain evidence="11 12">CECT 8283</strain>
    </source>
</reference>
<evidence type="ECO:0000256" key="9">
    <source>
        <dbReference type="SAM" id="MobiDB-lite"/>
    </source>
</evidence>
<comment type="similarity">
    <text evidence="1">Belongs to the peptidase M4 family.</text>
</comment>
<feature type="domain" description="Fibronectin type-III" evidence="10">
    <location>
        <begin position="597"/>
        <end position="680"/>
    </location>
</feature>
<feature type="active site" evidence="8">
    <location>
        <position position="392"/>
    </location>
</feature>
<dbReference type="CDD" id="cd09597">
    <property type="entry name" value="M4_TLP"/>
    <property type="match status" value="1"/>
</dbReference>
<evidence type="ECO:0000313" key="11">
    <source>
        <dbReference type="EMBL" id="TDQ28711.1"/>
    </source>
</evidence>
<dbReference type="Pfam" id="PF07504">
    <property type="entry name" value="FTP"/>
    <property type="match status" value="1"/>
</dbReference>
<dbReference type="SMART" id="SM00060">
    <property type="entry name" value="FN3"/>
    <property type="match status" value="3"/>
</dbReference>
<organism evidence="11 12">
    <name type="scientific">Tenacibaculum caenipelagi</name>
    <dbReference type="NCBI Taxonomy" id="1325435"/>
    <lineage>
        <taxon>Bacteria</taxon>
        <taxon>Pseudomonadati</taxon>
        <taxon>Bacteroidota</taxon>
        <taxon>Flavobacteriia</taxon>
        <taxon>Flavobacteriales</taxon>
        <taxon>Flavobacteriaceae</taxon>
        <taxon>Tenacibaculum</taxon>
    </lineage>
</organism>
<dbReference type="InterPro" id="IPR050728">
    <property type="entry name" value="Zinc_Metalloprotease_M4"/>
</dbReference>
<dbReference type="SUPFAM" id="SSF49265">
    <property type="entry name" value="Fibronectin type III"/>
    <property type="match status" value="2"/>
</dbReference>
<dbReference type="InterPro" id="IPR013783">
    <property type="entry name" value="Ig-like_fold"/>
</dbReference>
<feature type="domain" description="Fibronectin type-III" evidence="10">
    <location>
        <begin position="834"/>
        <end position="920"/>
    </location>
</feature>
<dbReference type="PANTHER" id="PTHR33794:SF1">
    <property type="entry name" value="BACILLOLYSIN"/>
    <property type="match status" value="1"/>
</dbReference>
<keyword evidence="7" id="KW-0482">Metalloprotease</keyword>
<feature type="region of interest" description="Disordered" evidence="9">
    <location>
        <begin position="458"/>
        <end position="477"/>
    </location>
</feature>
<dbReference type="InterPro" id="IPR001570">
    <property type="entry name" value="Peptidase_M4_C_domain"/>
</dbReference>
<comment type="caution">
    <text evidence="11">The sequence shown here is derived from an EMBL/GenBank/DDBJ whole genome shotgun (WGS) entry which is preliminary data.</text>
</comment>
<dbReference type="Gene3D" id="3.10.450.490">
    <property type="match status" value="1"/>
</dbReference>
<dbReference type="InterPro" id="IPR023612">
    <property type="entry name" value="Peptidase_M4"/>
</dbReference>
<dbReference type="RefSeq" id="WP_133535233.1">
    <property type="nucleotide sequence ID" value="NZ_SNYH01000002.1"/>
</dbReference>
<evidence type="ECO:0000256" key="4">
    <source>
        <dbReference type="ARBA" id="ARBA00022729"/>
    </source>
</evidence>
<dbReference type="Proteomes" id="UP000295390">
    <property type="component" value="Unassembled WGS sequence"/>
</dbReference>
<gene>
    <name evidence="11" type="ORF">DFQ07_1089</name>
</gene>
<feature type="domain" description="Fibronectin type-III" evidence="10">
    <location>
        <begin position="927"/>
        <end position="1012"/>
    </location>
</feature>
<proteinExistence type="inferred from homology"/>
<protein>
    <submittedName>
        <fullName evidence="11">Putative secreted protein (Por secretion system target)</fullName>
    </submittedName>
</protein>
<name>A0A4R6TKM1_9FLAO</name>
<keyword evidence="12" id="KW-1185">Reference proteome</keyword>
<dbReference type="Pfam" id="PF18962">
    <property type="entry name" value="Por_Secre_tail"/>
    <property type="match status" value="1"/>
</dbReference>
<dbReference type="GO" id="GO:0004222">
    <property type="term" value="F:metalloendopeptidase activity"/>
    <property type="evidence" value="ECO:0007669"/>
    <property type="project" value="InterPro"/>
</dbReference>
<keyword evidence="5" id="KW-0378">Hydrolase</keyword>
<dbReference type="Pfam" id="PF02868">
    <property type="entry name" value="Peptidase_M4_C"/>
    <property type="match status" value="1"/>
</dbReference>
<dbReference type="InterPro" id="IPR036116">
    <property type="entry name" value="FN3_sf"/>
</dbReference>
<dbReference type="GO" id="GO:0046872">
    <property type="term" value="F:metal ion binding"/>
    <property type="evidence" value="ECO:0007669"/>
    <property type="project" value="UniProtKB-KW"/>
</dbReference>
<dbReference type="PROSITE" id="PS50853">
    <property type="entry name" value="FN3"/>
    <property type="match status" value="3"/>
</dbReference>
<dbReference type="PRINTS" id="PR00730">
    <property type="entry name" value="THERMOLYSIN"/>
</dbReference>
<keyword evidence="2" id="KW-0645">Protease</keyword>
<evidence type="ECO:0000256" key="6">
    <source>
        <dbReference type="ARBA" id="ARBA00022833"/>
    </source>
</evidence>
<evidence type="ECO:0000256" key="7">
    <source>
        <dbReference type="ARBA" id="ARBA00023049"/>
    </source>
</evidence>
<evidence type="ECO:0000259" key="10">
    <source>
        <dbReference type="PROSITE" id="PS50853"/>
    </source>
</evidence>
<dbReference type="InterPro" id="IPR026444">
    <property type="entry name" value="Secre_tail"/>
</dbReference>
<dbReference type="InterPro" id="IPR027268">
    <property type="entry name" value="Peptidase_M4/M1_CTD_sf"/>
</dbReference>
<evidence type="ECO:0000256" key="8">
    <source>
        <dbReference type="PIRSR" id="PIRSR623612-1"/>
    </source>
</evidence>
<dbReference type="Gene3D" id="2.60.40.10">
    <property type="entry name" value="Immunoglobulins"/>
    <property type="match status" value="3"/>
</dbReference>
<evidence type="ECO:0000256" key="2">
    <source>
        <dbReference type="ARBA" id="ARBA00022670"/>
    </source>
</evidence>
<evidence type="ECO:0000256" key="1">
    <source>
        <dbReference type="ARBA" id="ARBA00009388"/>
    </source>
</evidence>
<dbReference type="CDD" id="cd00063">
    <property type="entry name" value="FN3"/>
    <property type="match status" value="3"/>
</dbReference>
<keyword evidence="4" id="KW-0732">Signal</keyword>
<dbReference type="Gene3D" id="3.10.170.10">
    <property type="match status" value="1"/>
</dbReference>
<dbReference type="GO" id="GO:0006508">
    <property type="term" value="P:proteolysis"/>
    <property type="evidence" value="ECO:0007669"/>
    <property type="project" value="UniProtKB-KW"/>
</dbReference>
<accession>A0A4R6TKM1</accession>
<dbReference type="NCBIfam" id="TIGR04183">
    <property type="entry name" value="Por_Secre_tail"/>
    <property type="match status" value="1"/>
</dbReference>
<evidence type="ECO:0000256" key="3">
    <source>
        <dbReference type="ARBA" id="ARBA00022723"/>
    </source>
</evidence>
<dbReference type="InterPro" id="IPR013856">
    <property type="entry name" value="Peptidase_M4_domain"/>
</dbReference>
<keyword evidence="6" id="KW-0862">Zinc</keyword>
<dbReference type="OrthoDB" id="9792152at2"/>
<feature type="active site" description="Proton donor" evidence="8">
    <location>
        <position position="496"/>
    </location>
</feature>
<dbReference type="EMBL" id="SNYH01000002">
    <property type="protein sequence ID" value="TDQ28711.1"/>
    <property type="molecule type" value="Genomic_DNA"/>
</dbReference>
<evidence type="ECO:0000256" key="5">
    <source>
        <dbReference type="ARBA" id="ARBA00022801"/>
    </source>
</evidence>
<dbReference type="PANTHER" id="PTHR33794">
    <property type="entry name" value="BACILLOLYSIN"/>
    <property type="match status" value="1"/>
</dbReference>
<dbReference type="Gene3D" id="1.10.390.10">
    <property type="entry name" value="Neutral Protease Domain 2"/>
    <property type="match status" value="1"/>
</dbReference>
<dbReference type="Pfam" id="PF01447">
    <property type="entry name" value="Peptidase_M4"/>
    <property type="match status" value="1"/>
</dbReference>
<dbReference type="InterPro" id="IPR011096">
    <property type="entry name" value="FTP_domain"/>
</dbReference>
<dbReference type="Pfam" id="PF00041">
    <property type="entry name" value="fn3"/>
    <property type="match status" value="3"/>
</dbReference>
<dbReference type="AlphaFoldDB" id="A0A4R6TKM1"/>
<keyword evidence="3" id="KW-0479">Metal-binding</keyword>
<evidence type="ECO:0000313" key="12">
    <source>
        <dbReference type="Proteomes" id="UP000295390"/>
    </source>
</evidence>